<keyword evidence="4" id="KW-1133">Transmembrane helix</keyword>
<feature type="zinc finger region" description="C3H1-type" evidence="1">
    <location>
        <begin position="84"/>
        <end position="110"/>
    </location>
</feature>
<name>A0ABR2D4U2_9ROSI</name>
<keyword evidence="4" id="KW-0812">Transmembrane</keyword>
<evidence type="ECO:0000313" key="6">
    <source>
        <dbReference type="EMBL" id="KAK8529662.1"/>
    </source>
</evidence>
<comment type="caution">
    <text evidence="6">The sequence shown here is derived from an EMBL/GenBank/DDBJ whole genome shotgun (WGS) entry which is preliminary data.</text>
</comment>
<dbReference type="PANTHER" id="PTHR38160">
    <property type="entry name" value="ZINC FINGER CCCH DOMAIN-CONTAINING PROTEIN 40"/>
    <property type="match status" value="1"/>
</dbReference>
<feature type="compositionally biased region" description="Polar residues" evidence="3">
    <location>
        <begin position="434"/>
        <end position="448"/>
    </location>
</feature>
<dbReference type="PROSITE" id="PS50103">
    <property type="entry name" value="ZF_C3H1"/>
    <property type="match status" value="1"/>
</dbReference>
<feature type="compositionally biased region" description="Basic and acidic residues" evidence="3">
    <location>
        <begin position="393"/>
        <end position="412"/>
    </location>
</feature>
<keyword evidence="1" id="KW-0862">Zinc</keyword>
<dbReference type="PANTHER" id="PTHR38160:SF1">
    <property type="entry name" value="ZINC FINGER CCCH DOMAIN-CONTAINING PROTEIN 40"/>
    <property type="match status" value="1"/>
</dbReference>
<dbReference type="InterPro" id="IPR045868">
    <property type="entry name" value="Znf_C3H13/40"/>
</dbReference>
<feature type="region of interest" description="Disordered" evidence="3">
    <location>
        <begin position="345"/>
        <end position="461"/>
    </location>
</feature>
<feature type="domain" description="C3H1-type" evidence="5">
    <location>
        <begin position="84"/>
        <end position="110"/>
    </location>
</feature>
<feature type="compositionally biased region" description="Polar residues" evidence="3">
    <location>
        <begin position="345"/>
        <end position="362"/>
    </location>
</feature>
<organism evidence="6 7">
    <name type="scientific">Hibiscus sabdariffa</name>
    <name type="common">roselle</name>
    <dbReference type="NCBI Taxonomy" id="183260"/>
    <lineage>
        <taxon>Eukaryota</taxon>
        <taxon>Viridiplantae</taxon>
        <taxon>Streptophyta</taxon>
        <taxon>Embryophyta</taxon>
        <taxon>Tracheophyta</taxon>
        <taxon>Spermatophyta</taxon>
        <taxon>Magnoliopsida</taxon>
        <taxon>eudicotyledons</taxon>
        <taxon>Gunneridae</taxon>
        <taxon>Pentapetalae</taxon>
        <taxon>rosids</taxon>
        <taxon>malvids</taxon>
        <taxon>Malvales</taxon>
        <taxon>Malvaceae</taxon>
        <taxon>Malvoideae</taxon>
        <taxon>Hibiscus</taxon>
    </lineage>
</organism>
<feature type="transmembrane region" description="Helical" evidence="4">
    <location>
        <begin position="12"/>
        <end position="44"/>
    </location>
</feature>
<evidence type="ECO:0000256" key="1">
    <source>
        <dbReference type="PROSITE-ProRule" id="PRU00723"/>
    </source>
</evidence>
<accession>A0ABR2D4U2</accession>
<keyword evidence="1" id="KW-0863">Zinc-finger</keyword>
<protein>
    <recommendedName>
        <fullName evidence="5">C3H1-type domain-containing protein</fullName>
    </recommendedName>
</protein>
<evidence type="ECO:0000256" key="3">
    <source>
        <dbReference type="SAM" id="MobiDB-lite"/>
    </source>
</evidence>
<evidence type="ECO:0000259" key="5">
    <source>
        <dbReference type="PROSITE" id="PS50103"/>
    </source>
</evidence>
<proteinExistence type="predicted"/>
<reference evidence="6 7" key="1">
    <citation type="journal article" date="2024" name="G3 (Bethesda)">
        <title>Genome assembly of Hibiscus sabdariffa L. provides insights into metabolisms of medicinal natural products.</title>
        <authorList>
            <person name="Kim T."/>
        </authorList>
    </citation>
    <scope>NUCLEOTIDE SEQUENCE [LARGE SCALE GENOMIC DNA]</scope>
    <source>
        <strain evidence="6">TK-2024</strain>
        <tissue evidence="6">Old leaves</tissue>
    </source>
</reference>
<keyword evidence="2" id="KW-0175">Coiled coil</keyword>
<evidence type="ECO:0000313" key="7">
    <source>
        <dbReference type="Proteomes" id="UP001472677"/>
    </source>
</evidence>
<dbReference type="InterPro" id="IPR000571">
    <property type="entry name" value="Znf_CCCH"/>
</dbReference>
<dbReference type="EMBL" id="JBBPBM010000036">
    <property type="protein sequence ID" value="KAK8529662.1"/>
    <property type="molecule type" value="Genomic_DNA"/>
</dbReference>
<keyword evidence="4" id="KW-0472">Membrane</keyword>
<dbReference type="SMART" id="SM00356">
    <property type="entry name" value="ZnF_C3H1"/>
    <property type="match status" value="1"/>
</dbReference>
<gene>
    <name evidence="6" type="ORF">V6N12_060438</name>
</gene>
<feature type="coiled-coil region" evidence="2">
    <location>
        <begin position="271"/>
        <end position="343"/>
    </location>
</feature>
<keyword evidence="1" id="KW-0479">Metal-binding</keyword>
<evidence type="ECO:0000256" key="4">
    <source>
        <dbReference type="SAM" id="Phobius"/>
    </source>
</evidence>
<sequence length="544" mass="61745">MSSESDTQTPSILFLWVIAGWVNYHGWAFVLSLFAIGLTSIVYFPCKCATLNPRNERTTTFGAYCPIYLHCRHLSQRFAVIRKLFKTKLCVLYQRGRCSRRSCSFAHGDADLRGVSGSYGGNSYILVCHYASMKQARILHEDSMLEGSIIVLYNVSHIVLCNGKRSHRDGDLRDKLDRRLSPERRYSPGRDVRNQRILRGYSPLRSIDKKRNRKKKERMYGQSDISEKLKISNEIEDPVIEGRSISSTSKSILQDQLKEVHLDIDTLIHRKHELETLVEEKVQEADTLTSQFEELASQLEKEKEECKRITSRIKKFVKAHNRCSQIENELKRSQARLQKSGEQLGLNISGTSGDEENSNINIVSDDETNGLHRSYPQKAFRGNFSPSKKRLRSNKDITEGPIHDGRRAETVRSGKRSRWSEHPTQSNIDKENGSLKNGKSDSVPSASNEKLRKGKKVSANRSTADKLKGFSAFISLPSTSMAAQAIDDDEVLEVEEEKVEASGLPFLLPLPPPILRNSYKQYEGNDQRVDVDGVDEEMVHVDIV</sequence>
<dbReference type="Gene3D" id="4.10.1000.10">
    <property type="entry name" value="Zinc finger, CCCH-type"/>
    <property type="match status" value="1"/>
</dbReference>
<keyword evidence="7" id="KW-1185">Reference proteome</keyword>
<dbReference type="Proteomes" id="UP001472677">
    <property type="component" value="Unassembled WGS sequence"/>
</dbReference>
<evidence type="ECO:0000256" key="2">
    <source>
        <dbReference type="SAM" id="Coils"/>
    </source>
</evidence>